<gene>
    <name evidence="2" type="ORF">OBBRIDRAFT_242487</name>
</gene>
<feature type="compositionally biased region" description="Basic residues" evidence="1">
    <location>
        <begin position="15"/>
        <end position="27"/>
    </location>
</feature>
<proteinExistence type="predicted"/>
<evidence type="ECO:0000313" key="3">
    <source>
        <dbReference type="Proteomes" id="UP000250043"/>
    </source>
</evidence>
<feature type="region of interest" description="Disordered" evidence="1">
    <location>
        <begin position="1"/>
        <end position="92"/>
    </location>
</feature>
<dbReference type="EMBL" id="KV722530">
    <property type="protein sequence ID" value="OCH86390.1"/>
    <property type="molecule type" value="Genomic_DNA"/>
</dbReference>
<protein>
    <submittedName>
        <fullName evidence="2">Uncharacterized protein</fullName>
    </submittedName>
</protein>
<feature type="compositionally biased region" description="Low complexity" evidence="1">
    <location>
        <begin position="53"/>
        <end position="74"/>
    </location>
</feature>
<dbReference type="Proteomes" id="UP000250043">
    <property type="component" value="Unassembled WGS sequence"/>
</dbReference>
<accession>A0A8E2AQ95</accession>
<keyword evidence="3" id="KW-1185">Reference proteome</keyword>
<evidence type="ECO:0000256" key="1">
    <source>
        <dbReference type="SAM" id="MobiDB-lite"/>
    </source>
</evidence>
<sequence length="240" mass="25368">MNWLSRSRASLQSSWRHRRTQRRRQTTKLRAAFRVASATPRRGRCARGGKTGGALLDRGGTADGGRTARAPGGASKRECSGGGPPRPDARGLQACPALEIGLYNQPERPSRPPARRARCRRAEARDESGAACTGVGRGGAAGKAGRRARIGRVRAGTQVAAGRVGACASQPCRQRSGAAPGVARAAPRRASLWPCRSPFFASSEVCGRAWIACLSSAGPRHRASAGAVWVRTSRARRLLT</sequence>
<reference evidence="2 3" key="1">
    <citation type="submission" date="2016-07" db="EMBL/GenBank/DDBJ databases">
        <title>Draft genome of the white-rot fungus Obba rivulosa 3A-2.</title>
        <authorList>
            <consortium name="DOE Joint Genome Institute"/>
            <person name="Miettinen O."/>
            <person name="Riley R."/>
            <person name="Acob R."/>
            <person name="Barry K."/>
            <person name="Cullen D."/>
            <person name="De Vries R."/>
            <person name="Hainaut M."/>
            <person name="Hatakka A."/>
            <person name="Henrissat B."/>
            <person name="Hilden K."/>
            <person name="Kuo R."/>
            <person name="Labutti K."/>
            <person name="Lipzen A."/>
            <person name="Makela M.R."/>
            <person name="Sandor L."/>
            <person name="Spatafora J.W."/>
            <person name="Grigoriev I.V."/>
            <person name="Hibbett D.S."/>
        </authorList>
    </citation>
    <scope>NUCLEOTIDE SEQUENCE [LARGE SCALE GENOMIC DNA]</scope>
    <source>
        <strain evidence="2 3">3A-2</strain>
    </source>
</reference>
<evidence type="ECO:0000313" key="2">
    <source>
        <dbReference type="EMBL" id="OCH86390.1"/>
    </source>
</evidence>
<name>A0A8E2AQ95_9APHY</name>
<organism evidence="2 3">
    <name type="scientific">Obba rivulosa</name>
    <dbReference type="NCBI Taxonomy" id="1052685"/>
    <lineage>
        <taxon>Eukaryota</taxon>
        <taxon>Fungi</taxon>
        <taxon>Dikarya</taxon>
        <taxon>Basidiomycota</taxon>
        <taxon>Agaricomycotina</taxon>
        <taxon>Agaricomycetes</taxon>
        <taxon>Polyporales</taxon>
        <taxon>Gelatoporiaceae</taxon>
        <taxon>Obba</taxon>
    </lineage>
</organism>
<dbReference type="AlphaFoldDB" id="A0A8E2AQ95"/>
<feature type="compositionally biased region" description="Polar residues" evidence="1">
    <location>
        <begin position="1"/>
        <end position="14"/>
    </location>
</feature>